<proteinExistence type="predicted"/>
<reference evidence="1 2" key="1">
    <citation type="submission" date="2019-05" db="EMBL/GenBank/DDBJ databases">
        <title>The compact genome of Giardia muris reveals important steps in the evolution of intestinal protozoan parasites.</title>
        <authorList>
            <person name="Xu F."/>
            <person name="Jimenez-Gonzalez A."/>
            <person name="Einarsson E."/>
            <person name="Astvaldsson A."/>
            <person name="Peirasmaki D."/>
            <person name="Eckmann L."/>
            <person name="Andersson J.O."/>
            <person name="Svard S.G."/>
            <person name="Jerlstrom-Hultqvist J."/>
        </authorList>
    </citation>
    <scope>NUCLEOTIDE SEQUENCE [LARGE SCALE GENOMIC DNA]</scope>
    <source>
        <strain evidence="1 2">Roberts-Thomson</strain>
    </source>
</reference>
<dbReference type="VEuPathDB" id="GiardiaDB:GMRT_12194"/>
<dbReference type="EMBL" id="VDLU01000003">
    <property type="protein sequence ID" value="TNJ27802.1"/>
    <property type="molecule type" value="Genomic_DNA"/>
</dbReference>
<accession>A0A4Z1SPP9</accession>
<evidence type="ECO:0000313" key="1">
    <source>
        <dbReference type="EMBL" id="TNJ27802.1"/>
    </source>
</evidence>
<sequence length="1059" mass="115302">MSHSLLWEAGPTVARCRTTATDVLVVLTGLDKAERVCTVLPHEFLPPSAVQLRAGQGRVDLIFNVAGLTPLIRPEPNAALADLSLSEEQIWTVAAQVIGAIQSIYERPDADPTRYLMLVHPALFYLTMTHGPVIVAPLAFCTLSSVLLSQLGDERRVRSKQPGLELELAMLGHVLYLLTHPRGEINDSCVFTISASNERLTNYSERLTEFIGALLAFTRDSPFAPDLEQPIGRRGTLQAKDLLTYPELMAAQTRINHLASHSRQGVAVRNNPGWLAVLEAVRMRDFEALLQHSPILTELYDTDTPDVVQVIAFLFEPQNVIDLFSYAVAHETSDTAVQGLVDIMYSTIGGRQLFRYIIQCDGLIDELLELLAGKILHRVLRMLVGRAIVDSRYVAEILLCFQKRPQAFLQIITHLGEPDGFALITEIFDAVADFGRGTRTLFAQLAIRCGLVKQLVTAICDPTASCPLTSRAANSAYIFSRLLISGTTELALGAIAECPALITFMIEAARTGNVIALRIASSPTVACIRYMILRSLSHSRRTKVVASGTSDTPPDVDDLLSGTLGLALSTVSLNSPRTGDYIPTYFDLSLVQIGTLAGICGRLVHHFVESGSFSTDFTFRSYLSILDPGEELGFSDPISLTPSFDISQPESQSGLPKLGDLTIRDSHFHILLELLSFFDALLSITASIRNHIYAITTKHSPVNEFNGGESLNGLISAPRHSLDISALAYTARATSGGPSSISLSSTCTSARAGELLHASVHTLAQCLLEGGAISQICLLYFAYPDMTVLHYRVSRILTPIFEFGTLNSALVQATLQRSGFYSAARRLLADVGHVLPRHEGNEGSLADTMSGLEDLVGRPVESVLSSSDGPSARHLVFASGSIHYLNLIRVLVRLAAGVTDQEYYSFKRQVISSTAPKAVPTSVRELLELRGSEEALLSAPLCAFILNNRPIKEVSAKYLDTAPETHRLFFREVCERADDSDSSSVLDVTDDDKLRGMLQRFECTADPARISTGRGCKCAPAGPDDEDESFIGTSDTLSLGPQFDNFVFDEESNSDVDSL</sequence>
<name>A0A4Z1SPP9_GIAMU</name>
<protein>
    <submittedName>
        <fullName evidence="1">Uncharacterized protein</fullName>
    </submittedName>
</protein>
<organism evidence="1 2">
    <name type="scientific">Giardia muris</name>
    <dbReference type="NCBI Taxonomy" id="5742"/>
    <lineage>
        <taxon>Eukaryota</taxon>
        <taxon>Metamonada</taxon>
        <taxon>Diplomonadida</taxon>
        <taxon>Hexamitidae</taxon>
        <taxon>Giardiinae</taxon>
        <taxon>Giardia</taxon>
    </lineage>
</organism>
<evidence type="ECO:0000313" key="2">
    <source>
        <dbReference type="Proteomes" id="UP000315496"/>
    </source>
</evidence>
<gene>
    <name evidence="1" type="ORF">GMRT_12194</name>
</gene>
<comment type="caution">
    <text evidence="1">The sequence shown here is derived from an EMBL/GenBank/DDBJ whole genome shotgun (WGS) entry which is preliminary data.</text>
</comment>
<dbReference type="AlphaFoldDB" id="A0A4Z1SPP9"/>
<dbReference type="Proteomes" id="UP000315496">
    <property type="component" value="Chromosome 3"/>
</dbReference>
<keyword evidence="2" id="KW-1185">Reference proteome</keyword>